<dbReference type="AlphaFoldDB" id="I4EKL7"/>
<protein>
    <submittedName>
        <fullName evidence="1">Uncharacterized protein</fullName>
    </submittedName>
</protein>
<proteinExistence type="predicted"/>
<reference evidence="1 2" key="1">
    <citation type="journal article" date="2012" name="ISME J.">
        <title>Nitrification expanded: discovery, physiology and genomics of a nitrite-oxidizing bacterium from the phylum Chloroflexi.</title>
        <authorList>
            <person name="Sorokin D.Y."/>
            <person name="Lucker S."/>
            <person name="Vejmelkova D."/>
            <person name="Kostrikina N.A."/>
            <person name="Kleerebezem R."/>
            <person name="Rijpstra W.I."/>
            <person name="Damste J.S."/>
            <person name="Le Paslier D."/>
            <person name="Muyzer G."/>
            <person name="Wagner M."/>
            <person name="van Loosdrecht M.C."/>
            <person name="Daims H."/>
        </authorList>
    </citation>
    <scope>NUCLEOTIDE SEQUENCE [LARGE SCALE GENOMIC DNA]</scope>
    <source>
        <strain evidence="2">none</strain>
    </source>
</reference>
<dbReference type="Proteomes" id="UP000004221">
    <property type="component" value="Unassembled WGS sequence"/>
</dbReference>
<keyword evidence="2" id="KW-1185">Reference proteome</keyword>
<dbReference type="EMBL" id="CAGS01000411">
    <property type="protein sequence ID" value="CCF85229.1"/>
    <property type="molecule type" value="Genomic_DNA"/>
</dbReference>
<organism evidence="1 2">
    <name type="scientific">Nitrolancea hollandica Lb</name>
    <dbReference type="NCBI Taxonomy" id="1129897"/>
    <lineage>
        <taxon>Bacteria</taxon>
        <taxon>Pseudomonadati</taxon>
        <taxon>Thermomicrobiota</taxon>
        <taxon>Thermomicrobia</taxon>
        <taxon>Sphaerobacterales</taxon>
        <taxon>Sphaerobacterineae</taxon>
        <taxon>Sphaerobacteraceae</taxon>
        <taxon>Nitrolancea</taxon>
    </lineage>
</organism>
<accession>I4EKL7</accession>
<gene>
    <name evidence="1" type="ORF">NITHO_4690001</name>
</gene>
<name>I4EKL7_9BACT</name>
<comment type="caution">
    <text evidence="1">The sequence shown here is derived from an EMBL/GenBank/DDBJ whole genome shotgun (WGS) entry which is preliminary data.</text>
</comment>
<evidence type="ECO:0000313" key="2">
    <source>
        <dbReference type="Proteomes" id="UP000004221"/>
    </source>
</evidence>
<sequence>MLMTEETIGMDKIIEILGTAPVPAAAPEPAALADGFGQ</sequence>
<evidence type="ECO:0000313" key="1">
    <source>
        <dbReference type="EMBL" id="CCF85229.1"/>
    </source>
</evidence>